<keyword evidence="1" id="KW-0479">Metal-binding</keyword>
<dbReference type="PANTHER" id="PTHR44029:SF1">
    <property type="entry name" value="DNAJ HOMOLOG SUBFAMILY C MEMBER 21"/>
    <property type="match status" value="1"/>
</dbReference>
<evidence type="ECO:0000256" key="4">
    <source>
        <dbReference type="PROSITE-ProRule" id="PRU00042"/>
    </source>
</evidence>
<feature type="domain" description="C2H2-type" evidence="6">
    <location>
        <begin position="501"/>
        <end position="528"/>
    </location>
</feature>
<dbReference type="Proteomes" id="UP000258309">
    <property type="component" value="Unassembled WGS sequence"/>
</dbReference>
<dbReference type="InterPro" id="IPR018253">
    <property type="entry name" value="DnaJ_domain_CS"/>
</dbReference>
<organism evidence="7 8">
    <name type="scientific">Scytalidium lignicola</name>
    <name type="common">Hyphomycete</name>
    <dbReference type="NCBI Taxonomy" id="5539"/>
    <lineage>
        <taxon>Eukaryota</taxon>
        <taxon>Fungi</taxon>
        <taxon>Dikarya</taxon>
        <taxon>Ascomycota</taxon>
        <taxon>Pezizomycotina</taxon>
        <taxon>Leotiomycetes</taxon>
        <taxon>Leotiomycetes incertae sedis</taxon>
        <taxon>Scytalidium</taxon>
    </lineage>
</organism>
<dbReference type="Pfam" id="PF12171">
    <property type="entry name" value="zf-C2H2_jaz"/>
    <property type="match status" value="1"/>
</dbReference>
<dbReference type="GO" id="GO:0008270">
    <property type="term" value="F:zinc ion binding"/>
    <property type="evidence" value="ECO:0007669"/>
    <property type="project" value="UniProtKB-KW"/>
</dbReference>
<dbReference type="SUPFAM" id="SSF46565">
    <property type="entry name" value="Chaperone J-domain"/>
    <property type="match status" value="1"/>
</dbReference>
<dbReference type="PRINTS" id="PR00625">
    <property type="entry name" value="JDOMAIN"/>
</dbReference>
<feature type="domain" description="J" evidence="5">
    <location>
        <begin position="21"/>
        <end position="87"/>
    </location>
</feature>
<dbReference type="PROSITE" id="PS50157">
    <property type="entry name" value="ZINC_FINGER_C2H2_2"/>
    <property type="match status" value="2"/>
</dbReference>
<comment type="caution">
    <text evidence="7">The sequence shown here is derived from an EMBL/GenBank/DDBJ whole genome shotgun (WGS) entry which is preliminary data.</text>
</comment>
<evidence type="ECO:0008006" key="9">
    <source>
        <dbReference type="Google" id="ProtNLM"/>
    </source>
</evidence>
<keyword evidence="8" id="KW-1185">Reference proteome</keyword>
<dbReference type="InterPro" id="IPR003604">
    <property type="entry name" value="Matrin/U1-like-C_Znf_C2H2"/>
</dbReference>
<evidence type="ECO:0000259" key="6">
    <source>
        <dbReference type="PROSITE" id="PS50157"/>
    </source>
</evidence>
<dbReference type="Pfam" id="PF00226">
    <property type="entry name" value="DnaJ"/>
    <property type="match status" value="1"/>
</dbReference>
<accession>A0A3E2GSZ2</accession>
<dbReference type="OMA" id="RANHEES"/>
<dbReference type="GO" id="GO:0003676">
    <property type="term" value="F:nucleic acid binding"/>
    <property type="evidence" value="ECO:0007669"/>
    <property type="project" value="InterPro"/>
</dbReference>
<dbReference type="PROSITE" id="PS00028">
    <property type="entry name" value="ZINC_FINGER_C2H2_1"/>
    <property type="match status" value="2"/>
</dbReference>
<dbReference type="InterPro" id="IPR013087">
    <property type="entry name" value="Znf_C2H2_type"/>
</dbReference>
<dbReference type="GO" id="GO:0005737">
    <property type="term" value="C:cytoplasm"/>
    <property type="evidence" value="ECO:0007669"/>
    <property type="project" value="TreeGrafter"/>
</dbReference>
<dbReference type="AlphaFoldDB" id="A0A3E2GSZ2"/>
<dbReference type="FunFam" id="1.10.287.110:FF:000046">
    <property type="entry name" value="dnaJ homolog subfamily C member 21"/>
    <property type="match status" value="1"/>
</dbReference>
<feature type="domain" description="C2H2-type" evidence="6">
    <location>
        <begin position="309"/>
        <end position="333"/>
    </location>
</feature>
<dbReference type="InterPro" id="IPR036869">
    <property type="entry name" value="J_dom_sf"/>
</dbReference>
<keyword evidence="2 4" id="KW-0863">Zinc-finger</keyword>
<dbReference type="InterPro" id="IPR001623">
    <property type="entry name" value="DnaJ_domain"/>
</dbReference>
<dbReference type="PANTHER" id="PTHR44029">
    <property type="entry name" value="DNAJ HOMOLOG SUBFAMILY C MEMBER 21"/>
    <property type="match status" value="1"/>
</dbReference>
<dbReference type="InterPro" id="IPR054076">
    <property type="entry name" value="ZUO1-like_ZHD"/>
</dbReference>
<feature type="non-terminal residue" evidence="7">
    <location>
        <position position="540"/>
    </location>
</feature>
<dbReference type="Gene3D" id="1.10.287.110">
    <property type="entry name" value="DnaJ domain"/>
    <property type="match status" value="1"/>
</dbReference>
<dbReference type="STRING" id="5539.A0A3E2GSZ2"/>
<dbReference type="Pfam" id="PF21884">
    <property type="entry name" value="ZUO1-like_ZHD"/>
    <property type="match status" value="1"/>
</dbReference>
<proteinExistence type="predicted"/>
<protein>
    <recommendedName>
        <fullName evidence="9">J domain-containing protein</fullName>
    </recommendedName>
</protein>
<reference evidence="7 8" key="1">
    <citation type="submission" date="2018-05" db="EMBL/GenBank/DDBJ databases">
        <title>Draft genome sequence of Scytalidium lignicola DSM 105466, a ubiquitous saprotrophic fungus.</title>
        <authorList>
            <person name="Buettner E."/>
            <person name="Gebauer A.M."/>
            <person name="Hofrichter M."/>
            <person name="Liers C."/>
            <person name="Kellner H."/>
        </authorList>
    </citation>
    <scope>NUCLEOTIDE SEQUENCE [LARGE SCALE GENOMIC DNA]</scope>
    <source>
        <strain evidence="7 8">DSM 105466</strain>
    </source>
</reference>
<evidence type="ECO:0000256" key="1">
    <source>
        <dbReference type="ARBA" id="ARBA00022723"/>
    </source>
</evidence>
<feature type="non-terminal residue" evidence="7">
    <location>
        <position position="1"/>
    </location>
</feature>
<evidence type="ECO:0000313" key="8">
    <source>
        <dbReference type="Proteomes" id="UP000258309"/>
    </source>
</evidence>
<dbReference type="PROSITE" id="PS50076">
    <property type="entry name" value="DNAJ_2"/>
    <property type="match status" value="1"/>
</dbReference>
<dbReference type="InterPro" id="IPR036236">
    <property type="entry name" value="Znf_C2H2_sf"/>
</dbReference>
<dbReference type="CDD" id="cd06257">
    <property type="entry name" value="DnaJ"/>
    <property type="match status" value="1"/>
</dbReference>
<dbReference type="OrthoDB" id="5894at2759"/>
<dbReference type="SMART" id="SM00271">
    <property type="entry name" value="DnaJ"/>
    <property type="match status" value="1"/>
</dbReference>
<dbReference type="SMART" id="SM00451">
    <property type="entry name" value="ZnF_U1"/>
    <property type="match status" value="2"/>
</dbReference>
<dbReference type="EMBL" id="NCSJ02000468">
    <property type="protein sequence ID" value="RFU24301.1"/>
    <property type="molecule type" value="Genomic_DNA"/>
</dbReference>
<dbReference type="SMART" id="SM00355">
    <property type="entry name" value="ZnF_C2H2"/>
    <property type="match status" value="2"/>
</dbReference>
<evidence type="ECO:0000256" key="3">
    <source>
        <dbReference type="ARBA" id="ARBA00022833"/>
    </source>
</evidence>
<gene>
    <name evidence="7" type="ORF">B7463_g12031</name>
</gene>
<dbReference type="InterPro" id="IPR022755">
    <property type="entry name" value="Znf_C2H2_jaz"/>
</dbReference>
<keyword evidence="3" id="KW-0862">Zinc</keyword>
<dbReference type="InterPro" id="IPR051964">
    <property type="entry name" value="Chaperone_stress_response"/>
</dbReference>
<name>A0A3E2GSZ2_SCYLI</name>
<dbReference type="PROSITE" id="PS00636">
    <property type="entry name" value="DNAJ_1"/>
    <property type="match status" value="1"/>
</dbReference>
<evidence type="ECO:0000313" key="7">
    <source>
        <dbReference type="EMBL" id="RFU24301.1"/>
    </source>
</evidence>
<evidence type="ECO:0000256" key="2">
    <source>
        <dbReference type="ARBA" id="ARBA00022771"/>
    </source>
</evidence>
<evidence type="ECO:0000259" key="5">
    <source>
        <dbReference type="PROSITE" id="PS50076"/>
    </source>
</evidence>
<dbReference type="Gene3D" id="3.30.160.60">
    <property type="entry name" value="Classic Zinc Finger"/>
    <property type="match status" value="1"/>
</dbReference>
<dbReference type="SUPFAM" id="SSF57667">
    <property type="entry name" value="beta-beta-alpha zinc fingers"/>
    <property type="match status" value="1"/>
</dbReference>
<sequence length="540" mass="61885">MGAEQSSARGNTAQVTSAKRCYYEVLEVTPKASDDEIKKAYRKKALELHPDRNYGDVENATAKFAEVQSAYEVLSDPQERAWYDSHRDAILRGDDATEDHFEHNLRVTTTDEIISLMGRFNPKVPFTDAPDGFYGMLRDKFRALAAEEDAACDWDGLDPVQYPDFGSMNDSYDYVVKPFYSVWMNFTTKKSFSWKDAYRPSDAPDRATRRLIEKENRKLRDEGIREFNDAVRSLVTFVRKRDKRYVPNSQSEDERQRVLRDAVAAQAARSRAAYQAKLNEHVIPDWTQSNEPLEEDEFMESEESEQEEIECVVCGKTFKSEKQYEAHEKSKKHIKAVQQLKREMRKEDKLFNLDEHSENQSPSPIDGIDSLNINAEERNEPNATDIFNYKVDEHSLEIDLKGHNEHNFLNTAIDKQVENQSGSESIEEDEYASREVVENRLASALSSQTAEQEANQSNATIDISVAVESDNTRSQKIGKAKAKRAKKAAREIVKEQEGQQLKCAACNESFASKTKLFNHIKEYNHATPVLKTGKEKKKQR</sequence>